<name>A0A816AFK7_ADIRI</name>
<protein>
    <submittedName>
        <fullName evidence="1">Uncharacterized protein</fullName>
    </submittedName>
</protein>
<dbReference type="EMBL" id="CAJNOR010006436">
    <property type="protein sequence ID" value="CAF1595313.1"/>
    <property type="molecule type" value="Genomic_DNA"/>
</dbReference>
<gene>
    <name evidence="1" type="ORF">XAT740_LOCUS47029</name>
</gene>
<dbReference type="AlphaFoldDB" id="A0A816AFK7"/>
<evidence type="ECO:0000313" key="2">
    <source>
        <dbReference type="Proteomes" id="UP000663828"/>
    </source>
</evidence>
<comment type="caution">
    <text evidence="1">The sequence shown here is derived from an EMBL/GenBank/DDBJ whole genome shotgun (WGS) entry which is preliminary data.</text>
</comment>
<accession>A0A816AFK7</accession>
<evidence type="ECO:0000313" key="1">
    <source>
        <dbReference type="EMBL" id="CAF1595313.1"/>
    </source>
</evidence>
<organism evidence="1 2">
    <name type="scientific">Adineta ricciae</name>
    <name type="common">Rotifer</name>
    <dbReference type="NCBI Taxonomy" id="249248"/>
    <lineage>
        <taxon>Eukaryota</taxon>
        <taxon>Metazoa</taxon>
        <taxon>Spiralia</taxon>
        <taxon>Gnathifera</taxon>
        <taxon>Rotifera</taxon>
        <taxon>Eurotatoria</taxon>
        <taxon>Bdelloidea</taxon>
        <taxon>Adinetida</taxon>
        <taxon>Adinetidae</taxon>
        <taxon>Adineta</taxon>
    </lineage>
</organism>
<keyword evidence="2" id="KW-1185">Reference proteome</keyword>
<proteinExistence type="predicted"/>
<sequence>MKKIIFLKNKVSILDIGQLFEAIKQEKSSRSLSYFRLPWRETDLVLKAIGGVRAKSYSKWGIILVEQDLEGFFEDNRGGKHDVSFYDIYLELENLVKLYALDAYEQYYDLVGQKLLFRQSFIVDLMRSKVYGCI</sequence>
<reference evidence="1" key="1">
    <citation type="submission" date="2021-02" db="EMBL/GenBank/DDBJ databases">
        <authorList>
            <person name="Nowell W R."/>
        </authorList>
    </citation>
    <scope>NUCLEOTIDE SEQUENCE</scope>
</reference>
<dbReference type="Proteomes" id="UP000663828">
    <property type="component" value="Unassembled WGS sequence"/>
</dbReference>